<reference evidence="3 4" key="1">
    <citation type="submission" date="2014-08" db="EMBL/GenBank/DDBJ databases">
        <authorList>
            <person name="den Bakker H.C."/>
        </authorList>
    </citation>
    <scope>NUCLEOTIDE SEQUENCE [LARGE SCALE GENOMIC DNA]</scope>
    <source>
        <strain evidence="3 4">DSM 18334</strain>
    </source>
</reference>
<dbReference type="STRING" id="268407.PWYN_20525"/>
<dbReference type="GO" id="GO:0032259">
    <property type="term" value="P:methylation"/>
    <property type="evidence" value="ECO:0007669"/>
    <property type="project" value="UniProtKB-KW"/>
</dbReference>
<dbReference type="Pfam" id="PF13649">
    <property type="entry name" value="Methyltransf_25"/>
    <property type="match status" value="1"/>
</dbReference>
<proteinExistence type="predicted"/>
<evidence type="ECO:0000313" key="4">
    <source>
        <dbReference type="Proteomes" id="UP000029734"/>
    </source>
</evidence>
<dbReference type="InterPro" id="IPR029063">
    <property type="entry name" value="SAM-dependent_MTases_sf"/>
</dbReference>
<dbReference type="EMBL" id="JQCR01000003">
    <property type="protein sequence ID" value="KGE17046.1"/>
    <property type="molecule type" value="Genomic_DNA"/>
</dbReference>
<keyword evidence="4" id="KW-1185">Reference proteome</keyword>
<dbReference type="SUPFAM" id="SSF53335">
    <property type="entry name" value="S-adenosyl-L-methionine-dependent methyltransferases"/>
    <property type="match status" value="1"/>
</dbReference>
<protein>
    <submittedName>
        <fullName evidence="3">SAM-dependent methyltransferase</fullName>
    </submittedName>
</protein>
<dbReference type="Gene3D" id="2.20.25.110">
    <property type="entry name" value="S-adenosyl-L-methionine-dependent methyltransferases"/>
    <property type="match status" value="1"/>
</dbReference>
<dbReference type="eggNOG" id="COG2226">
    <property type="taxonomic scope" value="Bacteria"/>
</dbReference>
<reference evidence="3 4" key="2">
    <citation type="submission" date="2014-10" db="EMBL/GenBank/DDBJ databases">
        <title>Comparative genomics of the Paenibacillus odorifer group.</title>
        <authorList>
            <person name="Tsai Y.-C."/>
            <person name="Martin N."/>
            <person name="Korlach J."/>
            <person name="Wiedmann M."/>
        </authorList>
    </citation>
    <scope>NUCLEOTIDE SEQUENCE [LARGE SCALE GENOMIC DNA]</scope>
    <source>
        <strain evidence="3 4">DSM 18334</strain>
    </source>
</reference>
<keyword evidence="3" id="KW-0489">Methyltransferase</keyword>
<sequence length="253" mass="29525">MVQPSVDPWFEKSFGEDYMLIYKHRNIQGALDEVQKMVKWLNLTEGSEVLDLCCGMGRHAFALSDAGFKVTGIDLSHVLLCEAIALDKQRRIRWIQSDMRMLPEGENIEGTFDAVVNLFTSFGYFEKDEEQIKVLQQMERALKPHGKFIIDYLNAEYTKDHLIPFSERKEGETIIKENRRVRDGFVEKRIRLLEEGTEARQYEEQVKLYSIHRLTEMLTEANLSINAVYGDYDEGEYDQRLSPRMIIVGQRTE</sequence>
<dbReference type="GO" id="GO:0008168">
    <property type="term" value="F:methyltransferase activity"/>
    <property type="evidence" value="ECO:0007669"/>
    <property type="project" value="UniProtKB-KW"/>
</dbReference>
<evidence type="ECO:0000256" key="1">
    <source>
        <dbReference type="ARBA" id="ARBA00022679"/>
    </source>
</evidence>
<feature type="domain" description="Methyltransferase" evidence="2">
    <location>
        <begin position="49"/>
        <end position="146"/>
    </location>
</feature>
<accession>A0A098M4R8</accession>
<name>A0A098M4R8_9BACL</name>
<dbReference type="CDD" id="cd02440">
    <property type="entry name" value="AdoMet_MTases"/>
    <property type="match status" value="1"/>
</dbReference>
<evidence type="ECO:0000259" key="2">
    <source>
        <dbReference type="Pfam" id="PF13649"/>
    </source>
</evidence>
<dbReference type="Gene3D" id="3.40.50.150">
    <property type="entry name" value="Vaccinia Virus protein VP39"/>
    <property type="match status" value="1"/>
</dbReference>
<dbReference type="OrthoDB" id="9811589at2"/>
<dbReference type="RefSeq" id="WP_036655484.1">
    <property type="nucleotide sequence ID" value="NZ_JQCR01000003.1"/>
</dbReference>
<dbReference type="Proteomes" id="UP000029734">
    <property type="component" value="Unassembled WGS sequence"/>
</dbReference>
<dbReference type="InterPro" id="IPR041698">
    <property type="entry name" value="Methyltransf_25"/>
</dbReference>
<dbReference type="AlphaFoldDB" id="A0A098M4R8"/>
<gene>
    <name evidence="3" type="ORF">PWYN_20525</name>
</gene>
<evidence type="ECO:0000313" key="3">
    <source>
        <dbReference type="EMBL" id="KGE17046.1"/>
    </source>
</evidence>
<comment type="caution">
    <text evidence="3">The sequence shown here is derived from an EMBL/GenBank/DDBJ whole genome shotgun (WGS) entry which is preliminary data.</text>
</comment>
<organism evidence="3 4">
    <name type="scientific">Paenibacillus wynnii</name>
    <dbReference type="NCBI Taxonomy" id="268407"/>
    <lineage>
        <taxon>Bacteria</taxon>
        <taxon>Bacillati</taxon>
        <taxon>Bacillota</taxon>
        <taxon>Bacilli</taxon>
        <taxon>Bacillales</taxon>
        <taxon>Paenibacillaceae</taxon>
        <taxon>Paenibacillus</taxon>
    </lineage>
</organism>
<keyword evidence="1 3" id="KW-0808">Transferase</keyword>
<dbReference type="PANTHER" id="PTHR43861">
    <property type="entry name" value="TRANS-ACONITATE 2-METHYLTRANSFERASE-RELATED"/>
    <property type="match status" value="1"/>
</dbReference>